<evidence type="ECO:0000259" key="5">
    <source>
        <dbReference type="Pfam" id="PF01555"/>
    </source>
</evidence>
<keyword evidence="7" id="KW-1185">Reference proteome</keyword>
<gene>
    <name evidence="6" type="ORF">BJ976_000900</name>
</gene>
<sequence>MARTRLELTWANKDRALIPTEHGRYGYTWVDPRDPRYCEVRPLVLGEQVTGQQASKDDAGHYTERADLAPQSDNLLIHGESGDVLEALTLVPELAEQYVGKVKCVYIDPPFNTAQTFANYEDNLEHSIWLTMMRDRLLHLRTLLSNDGSIWVHLDDVEVHRMRVLMDEVFGAGNFVAEVVWQKADSPRNDAAGFSKSHDVILVYSRTDVWSPNRVARLKSSNTSRYKSRDGDPVPWRDGDATAPGAATHQGMVYGIQHPVTGKMIYPTPGRHWGLSQEQMLANMRQYAPYELQDLGDDFERARICGVRPDEVRRGVLGIALATDLKSARSAAQARYEHGNWPEIVMLGLKEKFQRKKHLADDGRVPETLWKGVDVGGNLRAKNQLKQLFPEVSPFATPKPEELLERVIHIATNPGDVVLDVFAGSGTTAAVAQKMGRRWVTCELVEDTLVRFTRPRLEKVVRGEDPGGVTSVAGERVAADGVELPEGVSAEDAQAFTSVLNKVVKADPGGTLATDPAVKRLKALTKTVKTKPAVHWRGGGGFITATLAPPVFDYDPDLQLVTLTEHATGPTLVRSVAANLGFRLTPEHPHFHGVKNRMRLVVVEGTVTEATALDLAAHLAEGEGLTIAALGREEGMQEALRRAARGVRVLHVPDDLFRHGGTAAEEETA</sequence>
<keyword evidence="1 6" id="KW-0489">Methyltransferase</keyword>
<dbReference type="InterPro" id="IPR002295">
    <property type="entry name" value="N4/N6-MTase_EcoPI_Mod-like"/>
</dbReference>
<dbReference type="OrthoDB" id="9773060at2"/>
<dbReference type="SUPFAM" id="SSF53335">
    <property type="entry name" value="S-adenosyl-L-methionine-dependent methyltransferases"/>
    <property type="match status" value="1"/>
</dbReference>
<evidence type="ECO:0000256" key="2">
    <source>
        <dbReference type="ARBA" id="ARBA00022679"/>
    </source>
</evidence>
<feature type="compositionally biased region" description="Basic and acidic residues" evidence="4">
    <location>
        <begin position="227"/>
        <end position="240"/>
    </location>
</feature>
<feature type="domain" description="DNA methylase N-4/N-6" evidence="5">
    <location>
        <begin position="102"/>
        <end position="219"/>
    </location>
</feature>
<comment type="caution">
    <text evidence="6">The sequence shown here is derived from an EMBL/GenBank/DDBJ whole genome shotgun (WGS) entry which is preliminary data.</text>
</comment>
<accession>A0A4Y8X0E1</accession>
<keyword evidence="2" id="KW-0808">Transferase</keyword>
<proteinExistence type="predicted"/>
<dbReference type="RefSeq" id="WP_135030268.1">
    <property type="nucleotide sequence ID" value="NZ_BMLA01000001.1"/>
</dbReference>
<protein>
    <submittedName>
        <fullName evidence="6">16S rRNA G966 N2-methylase RsmD</fullName>
    </submittedName>
</protein>
<reference evidence="6 7" key="1">
    <citation type="submission" date="2020-08" db="EMBL/GenBank/DDBJ databases">
        <title>Sequencing the genomes of 1000 actinobacteria strains.</title>
        <authorList>
            <person name="Klenk H.-P."/>
        </authorList>
    </citation>
    <scope>NUCLEOTIDE SEQUENCE [LARGE SCALE GENOMIC DNA]</scope>
    <source>
        <strain evidence="6 7">DSM 19079</strain>
    </source>
</reference>
<dbReference type="GO" id="GO:0003677">
    <property type="term" value="F:DNA binding"/>
    <property type="evidence" value="ECO:0007669"/>
    <property type="project" value="InterPro"/>
</dbReference>
<dbReference type="GO" id="GO:0008170">
    <property type="term" value="F:N-methyltransferase activity"/>
    <property type="evidence" value="ECO:0007669"/>
    <property type="project" value="InterPro"/>
</dbReference>
<dbReference type="Gene3D" id="3.40.50.150">
    <property type="entry name" value="Vaccinia Virus protein VP39"/>
    <property type="match status" value="1"/>
</dbReference>
<dbReference type="EMBL" id="JACHMC010000001">
    <property type="protein sequence ID" value="MBB4882549.1"/>
    <property type="molecule type" value="Genomic_DNA"/>
</dbReference>
<keyword evidence="3" id="KW-0949">S-adenosyl-L-methionine</keyword>
<evidence type="ECO:0000313" key="7">
    <source>
        <dbReference type="Proteomes" id="UP000560081"/>
    </source>
</evidence>
<dbReference type="AlphaFoldDB" id="A0A4Y8X0E1"/>
<feature type="region of interest" description="Disordered" evidence="4">
    <location>
        <begin position="220"/>
        <end position="244"/>
    </location>
</feature>
<evidence type="ECO:0000313" key="6">
    <source>
        <dbReference type="EMBL" id="MBB4882549.1"/>
    </source>
</evidence>
<dbReference type="GO" id="GO:0032259">
    <property type="term" value="P:methylation"/>
    <property type="evidence" value="ECO:0007669"/>
    <property type="project" value="UniProtKB-KW"/>
</dbReference>
<evidence type="ECO:0000256" key="3">
    <source>
        <dbReference type="ARBA" id="ARBA00022691"/>
    </source>
</evidence>
<dbReference type="Proteomes" id="UP000560081">
    <property type="component" value="Unassembled WGS sequence"/>
</dbReference>
<dbReference type="PRINTS" id="PR00506">
    <property type="entry name" value="D21N6MTFRASE"/>
</dbReference>
<evidence type="ECO:0000256" key="1">
    <source>
        <dbReference type="ARBA" id="ARBA00022603"/>
    </source>
</evidence>
<evidence type="ECO:0000256" key="4">
    <source>
        <dbReference type="SAM" id="MobiDB-lite"/>
    </source>
</evidence>
<dbReference type="InterPro" id="IPR002941">
    <property type="entry name" value="DNA_methylase_N4/N6"/>
</dbReference>
<name>A0A4Y8X0E1_9MICC</name>
<feature type="domain" description="DNA methylase N-4/N-6" evidence="5">
    <location>
        <begin position="352"/>
        <end position="446"/>
    </location>
</feature>
<dbReference type="Pfam" id="PF01555">
    <property type="entry name" value="N6_N4_Mtase"/>
    <property type="match status" value="2"/>
</dbReference>
<dbReference type="InterPro" id="IPR029063">
    <property type="entry name" value="SAM-dependent_MTases_sf"/>
</dbReference>
<organism evidence="6 7">
    <name type="scientific">Micrococcus flavus</name>
    <dbReference type="NCBI Taxonomy" id="384602"/>
    <lineage>
        <taxon>Bacteria</taxon>
        <taxon>Bacillati</taxon>
        <taxon>Actinomycetota</taxon>
        <taxon>Actinomycetes</taxon>
        <taxon>Micrococcales</taxon>
        <taxon>Micrococcaceae</taxon>
        <taxon>Micrococcus</taxon>
    </lineage>
</organism>